<organism evidence="4 5">
    <name type="scientific">Brachionus calyciflorus</name>
    <dbReference type="NCBI Taxonomy" id="104777"/>
    <lineage>
        <taxon>Eukaryota</taxon>
        <taxon>Metazoa</taxon>
        <taxon>Spiralia</taxon>
        <taxon>Gnathifera</taxon>
        <taxon>Rotifera</taxon>
        <taxon>Eurotatoria</taxon>
        <taxon>Monogononta</taxon>
        <taxon>Pseudotrocha</taxon>
        <taxon>Ploima</taxon>
        <taxon>Brachionidae</taxon>
        <taxon>Brachionus</taxon>
    </lineage>
</organism>
<proteinExistence type="inferred from homology"/>
<keyword evidence="2" id="KW-0175">Coiled coil</keyword>
<accession>A0A813UKT2</accession>
<comment type="caution">
    <text evidence="4">The sequence shown here is derived from an EMBL/GenBank/DDBJ whole genome shotgun (WGS) entry which is preliminary data.</text>
</comment>
<gene>
    <name evidence="4" type="ORF">OXX778_LOCUS7819</name>
</gene>
<protein>
    <submittedName>
        <fullName evidence="4">Uncharacterized protein</fullName>
    </submittedName>
</protein>
<dbReference type="InterPro" id="IPR019269">
    <property type="entry name" value="BLOC1_su2"/>
</dbReference>
<dbReference type="EMBL" id="CAJNOC010001027">
    <property type="protein sequence ID" value="CAF0828073.1"/>
    <property type="molecule type" value="Genomic_DNA"/>
</dbReference>
<evidence type="ECO:0000313" key="5">
    <source>
        <dbReference type="Proteomes" id="UP000663879"/>
    </source>
</evidence>
<dbReference type="GO" id="GO:0032418">
    <property type="term" value="P:lysosome localization"/>
    <property type="evidence" value="ECO:0007669"/>
    <property type="project" value="TreeGrafter"/>
</dbReference>
<reference evidence="4" key="1">
    <citation type="submission" date="2021-02" db="EMBL/GenBank/DDBJ databases">
        <authorList>
            <person name="Nowell W R."/>
        </authorList>
    </citation>
    <scope>NUCLEOTIDE SEQUENCE</scope>
    <source>
        <strain evidence="4">Ploen Becks lab</strain>
    </source>
</reference>
<feature type="coiled-coil region" evidence="2">
    <location>
        <begin position="431"/>
        <end position="462"/>
    </location>
</feature>
<evidence type="ECO:0000256" key="1">
    <source>
        <dbReference type="ARBA" id="ARBA00008468"/>
    </source>
</evidence>
<feature type="compositionally biased region" description="Basic and acidic residues" evidence="3">
    <location>
        <begin position="509"/>
        <end position="521"/>
    </location>
</feature>
<dbReference type="Pfam" id="PF10046">
    <property type="entry name" value="BLOC1_2"/>
    <property type="match status" value="1"/>
</dbReference>
<feature type="compositionally biased region" description="Low complexity" evidence="3">
    <location>
        <begin position="537"/>
        <end position="557"/>
    </location>
</feature>
<keyword evidence="5" id="KW-1185">Reference proteome</keyword>
<dbReference type="PANTHER" id="PTHR46479:SF1">
    <property type="entry name" value="BIOGENESIS OF LYSOSOME-RELATED ORGANELLES COMPLEX 1 SUBUNIT 2"/>
    <property type="match status" value="1"/>
</dbReference>
<dbReference type="GO" id="GO:0031083">
    <property type="term" value="C:BLOC-1 complex"/>
    <property type="evidence" value="ECO:0007669"/>
    <property type="project" value="TreeGrafter"/>
</dbReference>
<feature type="region of interest" description="Disordered" evidence="3">
    <location>
        <begin position="504"/>
        <end position="562"/>
    </location>
</feature>
<sequence>MISVDSPLGDQLKFLYPFENPKEFQSRKEKCKKNNYQAFIKDKVLVVNDYLKLGFVPFDKLTADFQKIIRNNRAPFSSNFKTAIDFLQRLSEKLNDKDLNCIINPEFLELLYKDPLIIEKIKQEGLDKMKILKNKFTGYAPNSKIQIVLLVPEENLKEHIKLDAATIEKNANIIKKIDYLISLDFKELKFPQGFFSNDLLNYVITEHSKDHLFCFEGLDLLYEFYQILGDSHLNELNNVALQNFLLWRGKTNEKDANNTQKEIVFEEVKKNVPNLLKNVKESLGDLELIVSKTILISLITDNEFEYSKSLELVKKIKNNFPLVKLAPDHIWHILRPVLFINDRDVEKAKIQDQKIKHNLNILFQKIDDTQNKDDRNEIIKYVDIDFIDALIQVDIELKPENLDAAINLNKQQNKGLMLNSSSIKTCFRHNVTIVSNNVDELKKEISNEKDQKSFEIANAEDLQFSPSNFEGLETLDDGNMQSLSQSDIIIDMDMADKLESEVVEIQNESDGKNQTESDGKNQNESVLIESSPIENFSQTSPMSPSSPNSLSSPSQDASSRHSKKILEQLSKDMIKSTGDYIKEEIDICISDYKLLEQMNKLVTDKYKNLTKYTTGISSEMEKLNEAYATLTPLLSQIDEVEKCVGELEQSAAKLDAYSKRLDTKFKQFTEKILNK</sequence>
<dbReference type="GO" id="GO:0043015">
    <property type="term" value="F:gamma-tubulin binding"/>
    <property type="evidence" value="ECO:0007669"/>
    <property type="project" value="TreeGrafter"/>
</dbReference>
<comment type="similarity">
    <text evidence="1">Belongs to the BLOC1S2 family.</text>
</comment>
<evidence type="ECO:0000256" key="3">
    <source>
        <dbReference type="SAM" id="MobiDB-lite"/>
    </source>
</evidence>
<dbReference type="PANTHER" id="PTHR46479">
    <property type="entry name" value="BIOGENESIS OF LYSOSOME-RELATED ORGANELLES COMPLEX 1 SUBUNIT 2"/>
    <property type="match status" value="1"/>
</dbReference>
<name>A0A813UKT2_9BILA</name>
<dbReference type="OrthoDB" id="244061at2759"/>
<evidence type="ECO:0000256" key="2">
    <source>
        <dbReference type="SAM" id="Coils"/>
    </source>
</evidence>
<dbReference type="GO" id="GO:0016197">
    <property type="term" value="P:endosomal transport"/>
    <property type="evidence" value="ECO:0007669"/>
    <property type="project" value="TreeGrafter"/>
</dbReference>
<dbReference type="Proteomes" id="UP000663879">
    <property type="component" value="Unassembled WGS sequence"/>
</dbReference>
<dbReference type="GO" id="GO:0000930">
    <property type="term" value="C:gamma-tubulin complex"/>
    <property type="evidence" value="ECO:0007669"/>
    <property type="project" value="TreeGrafter"/>
</dbReference>
<evidence type="ECO:0000313" key="4">
    <source>
        <dbReference type="EMBL" id="CAF0828073.1"/>
    </source>
</evidence>
<dbReference type="GO" id="GO:0099078">
    <property type="term" value="C:BORC complex"/>
    <property type="evidence" value="ECO:0007669"/>
    <property type="project" value="TreeGrafter"/>
</dbReference>
<dbReference type="AlphaFoldDB" id="A0A813UKT2"/>